<feature type="transmembrane region" description="Helical" evidence="6">
    <location>
        <begin position="42"/>
        <end position="63"/>
    </location>
</feature>
<evidence type="ECO:0000256" key="4">
    <source>
        <dbReference type="ARBA" id="ARBA00022989"/>
    </source>
</evidence>
<keyword evidence="4 6" id="KW-1133">Transmembrane helix</keyword>
<organism evidence="8 9">
    <name type="scientific">Domibacillus aminovorans</name>
    <dbReference type="NCBI Taxonomy" id="29332"/>
    <lineage>
        <taxon>Bacteria</taxon>
        <taxon>Bacillati</taxon>
        <taxon>Bacillota</taxon>
        <taxon>Bacilli</taxon>
        <taxon>Bacillales</taxon>
        <taxon>Bacillaceae</taxon>
        <taxon>Domibacillus</taxon>
    </lineage>
</organism>
<proteinExistence type="predicted"/>
<dbReference type="PANTHER" id="PTHR40077">
    <property type="entry name" value="MEMBRANE PROTEIN-RELATED"/>
    <property type="match status" value="1"/>
</dbReference>
<evidence type="ECO:0000313" key="8">
    <source>
        <dbReference type="EMBL" id="OAH52576.1"/>
    </source>
</evidence>
<feature type="domain" description="DUF3817" evidence="7">
    <location>
        <begin position="8"/>
        <end position="94"/>
    </location>
</feature>
<reference evidence="8 9" key="1">
    <citation type="submission" date="2016-01" db="EMBL/GenBank/DDBJ databases">
        <title>Investigation of taxonomic status of Bacillus aminovorans.</title>
        <authorList>
            <person name="Verma A."/>
            <person name="Pal Y."/>
            <person name="Krishnamurthi S."/>
        </authorList>
    </citation>
    <scope>NUCLEOTIDE SEQUENCE [LARGE SCALE GENOMIC DNA]</scope>
    <source>
        <strain evidence="8 9">DSM 4337</strain>
    </source>
</reference>
<dbReference type="Pfam" id="PF12823">
    <property type="entry name" value="DUF3817"/>
    <property type="match status" value="1"/>
</dbReference>
<evidence type="ECO:0000313" key="9">
    <source>
        <dbReference type="Proteomes" id="UP000077271"/>
    </source>
</evidence>
<gene>
    <name evidence="8" type="ORF">AWH48_14355</name>
</gene>
<dbReference type="OrthoDB" id="1121311at2"/>
<feature type="transmembrane region" description="Helical" evidence="6">
    <location>
        <begin position="69"/>
        <end position="88"/>
    </location>
</feature>
<evidence type="ECO:0000256" key="1">
    <source>
        <dbReference type="ARBA" id="ARBA00004651"/>
    </source>
</evidence>
<dbReference type="AlphaFoldDB" id="A0A177KHV3"/>
<dbReference type="Proteomes" id="UP000077271">
    <property type="component" value="Unassembled WGS sequence"/>
</dbReference>
<dbReference type="InterPro" id="IPR023845">
    <property type="entry name" value="DUF3817_TM"/>
</dbReference>
<comment type="caution">
    <text evidence="8">The sequence shown here is derived from an EMBL/GenBank/DDBJ whole genome shotgun (WGS) entry which is preliminary data.</text>
</comment>
<keyword evidence="5 6" id="KW-0472">Membrane</keyword>
<evidence type="ECO:0000256" key="3">
    <source>
        <dbReference type="ARBA" id="ARBA00022692"/>
    </source>
</evidence>
<protein>
    <recommendedName>
        <fullName evidence="7">DUF3817 domain-containing protein</fullName>
    </recommendedName>
</protein>
<comment type="subcellular location">
    <subcellularLocation>
        <location evidence="1">Cell membrane</location>
        <topology evidence="1">Multi-pass membrane protein</topology>
    </subcellularLocation>
</comment>
<feature type="transmembrane region" description="Helical" evidence="6">
    <location>
        <begin position="12"/>
        <end position="30"/>
    </location>
</feature>
<dbReference type="GO" id="GO:0005886">
    <property type="term" value="C:plasma membrane"/>
    <property type="evidence" value="ECO:0007669"/>
    <property type="project" value="UniProtKB-SubCell"/>
</dbReference>
<dbReference type="PANTHER" id="PTHR40077:SF1">
    <property type="entry name" value="MEMBRANE PROTEIN"/>
    <property type="match status" value="1"/>
</dbReference>
<evidence type="ECO:0000256" key="2">
    <source>
        <dbReference type="ARBA" id="ARBA00022475"/>
    </source>
</evidence>
<dbReference type="EMBL" id="LQWZ01000038">
    <property type="protein sequence ID" value="OAH52576.1"/>
    <property type="molecule type" value="Genomic_DNA"/>
</dbReference>
<dbReference type="NCBIfam" id="TIGR03954">
    <property type="entry name" value="integ_memb_HG"/>
    <property type="match status" value="1"/>
</dbReference>
<keyword evidence="2" id="KW-1003">Cell membrane</keyword>
<sequence>MLKTTIGKLRFMGYFEGVSLLVLLFIAMPLKYGFDIPEAVRIVGSIHGALFVTYCIVIAYVTLKTRWNIVWPILSIVVAFIPFGNFIFDKKLHKLEKTYG</sequence>
<accession>A0A177KHV3</accession>
<dbReference type="RefSeq" id="WP_018395241.1">
    <property type="nucleotide sequence ID" value="NZ_LQWZ01000038.1"/>
</dbReference>
<name>A0A177KHV3_9BACI</name>
<evidence type="ECO:0000256" key="5">
    <source>
        <dbReference type="ARBA" id="ARBA00023136"/>
    </source>
</evidence>
<evidence type="ECO:0000259" key="7">
    <source>
        <dbReference type="Pfam" id="PF12823"/>
    </source>
</evidence>
<evidence type="ECO:0000256" key="6">
    <source>
        <dbReference type="SAM" id="Phobius"/>
    </source>
</evidence>
<keyword evidence="3 6" id="KW-0812">Transmembrane</keyword>